<gene>
    <name evidence="8" type="ORF">LX69_03066</name>
</gene>
<evidence type="ECO:0000259" key="7">
    <source>
        <dbReference type="Pfam" id="PF17851"/>
    </source>
</evidence>
<dbReference type="SUPFAM" id="SSF75005">
    <property type="entry name" value="Arabinanase/levansucrase/invertase"/>
    <property type="match status" value="1"/>
</dbReference>
<keyword evidence="2 6" id="KW-0378">Hydrolase</keyword>
<dbReference type="RefSeq" id="WP_111446873.1">
    <property type="nucleotide sequence ID" value="NZ_QKZK01000037.1"/>
</dbReference>
<dbReference type="GO" id="GO:0005975">
    <property type="term" value="P:carbohydrate metabolic process"/>
    <property type="evidence" value="ECO:0007669"/>
    <property type="project" value="InterPro"/>
</dbReference>
<dbReference type="InterPro" id="IPR023296">
    <property type="entry name" value="Glyco_hydro_beta-prop_sf"/>
</dbReference>
<keyword evidence="9" id="KW-1185">Reference proteome</keyword>
<evidence type="ECO:0000256" key="1">
    <source>
        <dbReference type="ARBA" id="ARBA00009865"/>
    </source>
</evidence>
<dbReference type="InterPro" id="IPR041542">
    <property type="entry name" value="GH43_C2"/>
</dbReference>
<dbReference type="Pfam" id="PF17851">
    <property type="entry name" value="GH43_C2"/>
    <property type="match status" value="1"/>
</dbReference>
<feature type="active site" description="Proton donor" evidence="4">
    <location>
        <position position="188"/>
    </location>
</feature>
<dbReference type="InterPro" id="IPR013320">
    <property type="entry name" value="ConA-like_dom_sf"/>
</dbReference>
<evidence type="ECO:0000256" key="2">
    <source>
        <dbReference type="ARBA" id="ARBA00022801"/>
    </source>
</evidence>
<organism evidence="8 9">
    <name type="scientific">Breznakibacter xylanolyticus</name>
    <dbReference type="NCBI Taxonomy" id="990"/>
    <lineage>
        <taxon>Bacteria</taxon>
        <taxon>Pseudomonadati</taxon>
        <taxon>Bacteroidota</taxon>
        <taxon>Bacteroidia</taxon>
        <taxon>Marinilabiliales</taxon>
        <taxon>Marinilabiliaceae</taxon>
        <taxon>Breznakibacter</taxon>
    </lineage>
</organism>
<name>A0A2W7NKA7_9BACT</name>
<evidence type="ECO:0000256" key="4">
    <source>
        <dbReference type="PIRSR" id="PIRSR606710-1"/>
    </source>
</evidence>
<dbReference type="GO" id="GO:0004553">
    <property type="term" value="F:hydrolase activity, hydrolyzing O-glycosyl compounds"/>
    <property type="evidence" value="ECO:0007669"/>
    <property type="project" value="InterPro"/>
</dbReference>
<feature type="active site" description="Proton acceptor" evidence="4">
    <location>
        <position position="39"/>
    </location>
</feature>
<dbReference type="AlphaFoldDB" id="A0A2W7NKA7"/>
<protein>
    <submittedName>
        <fullName evidence="8">Beta-xylosidase</fullName>
    </submittedName>
</protein>
<evidence type="ECO:0000256" key="5">
    <source>
        <dbReference type="PIRSR" id="PIRSR606710-2"/>
    </source>
</evidence>
<dbReference type="Gene3D" id="2.115.10.20">
    <property type="entry name" value="Glycosyl hydrolase domain, family 43"/>
    <property type="match status" value="1"/>
</dbReference>
<dbReference type="CDD" id="cd09002">
    <property type="entry name" value="GH43_XYL-like"/>
    <property type="match status" value="1"/>
</dbReference>
<accession>A0A2W7NKA7</accession>
<comment type="similarity">
    <text evidence="1 6">Belongs to the glycosyl hydrolase 43 family.</text>
</comment>
<evidence type="ECO:0000256" key="6">
    <source>
        <dbReference type="RuleBase" id="RU361187"/>
    </source>
</evidence>
<evidence type="ECO:0000313" key="9">
    <source>
        <dbReference type="Proteomes" id="UP000249239"/>
    </source>
</evidence>
<dbReference type="PANTHER" id="PTHR42812">
    <property type="entry name" value="BETA-XYLOSIDASE"/>
    <property type="match status" value="1"/>
</dbReference>
<dbReference type="InterPro" id="IPR051795">
    <property type="entry name" value="Glycosyl_Hydrlase_43"/>
</dbReference>
<keyword evidence="3 6" id="KW-0326">Glycosidase</keyword>
<feature type="site" description="Important for catalytic activity, responsible for pKa modulation of the active site Glu and correct orientation of both the proton donor and substrate" evidence="5">
    <location>
        <position position="133"/>
    </location>
</feature>
<dbReference type="PROSITE" id="PS51257">
    <property type="entry name" value="PROKAR_LIPOPROTEIN"/>
    <property type="match status" value="1"/>
</dbReference>
<dbReference type="InterPro" id="IPR006710">
    <property type="entry name" value="Glyco_hydro_43"/>
</dbReference>
<comment type="caution">
    <text evidence="8">The sequence shown here is derived from an EMBL/GenBank/DDBJ whole genome shotgun (WGS) entry which is preliminary data.</text>
</comment>
<dbReference type="Proteomes" id="UP000249239">
    <property type="component" value="Unassembled WGS sequence"/>
</dbReference>
<dbReference type="SUPFAM" id="SSF49899">
    <property type="entry name" value="Concanavalin A-like lectins/glucanases"/>
    <property type="match status" value="1"/>
</dbReference>
<dbReference type="OrthoDB" id="9801455at2"/>
<dbReference type="EMBL" id="QKZK01000037">
    <property type="protein sequence ID" value="PZX11742.1"/>
    <property type="molecule type" value="Genomic_DNA"/>
</dbReference>
<dbReference type="Gene3D" id="2.60.120.200">
    <property type="match status" value="1"/>
</dbReference>
<evidence type="ECO:0000313" key="8">
    <source>
        <dbReference type="EMBL" id="PZX11742.1"/>
    </source>
</evidence>
<dbReference type="PANTHER" id="PTHR42812:SF2">
    <property type="entry name" value="XYLOSIDASE_ARABINOSIDASE"/>
    <property type="match status" value="1"/>
</dbReference>
<dbReference type="Pfam" id="PF04616">
    <property type="entry name" value="Glyco_hydro_43"/>
    <property type="match status" value="1"/>
</dbReference>
<proteinExistence type="inferred from homology"/>
<feature type="domain" description="Beta-xylosidase C-terminal Concanavalin A-like" evidence="7">
    <location>
        <begin position="322"/>
        <end position="494"/>
    </location>
</feature>
<sequence>MKFIYTLLTLGVLLGCQQPQSTQGQASFINPLFAGDYPDPSMLRDGNDYYIVHSSFEYYPGLTIWHSTDMVNWKPIANALHQYVGSVWAPDLVKHNSKYFIYFPVSNTNYVVWADKMEGPWSDPIDLKVGNIDPGHVADEQGNCYLYFSNGGYVPLSPDGLSVTGELRHAYDGWPIPRDWQIECFCMEGPKLMKRGDYYYLTVAQGGTAGPATGHMVISARSKSPLGPWENSPHNPIIRTKDASERWCSVGHGTVLDDAAGNWWMVLHGYENGHYNMGRQTLMLPVEWTADGWYKIPASASLEKTVAASLSASTAEPFSLNDAFTGASLSPHWKFFGEYNPARFEMCGSGITIKGQGGSVADCSPLLCMPVNHSYTAQVELQIADNAMGGLVLFYNQQAASGILADSQNILTNIRGWQFVTQANQIDRHVWLRIKKTGQVVDMYYSTDGQKWEKTENSLEVSGFHHNVLGGFMGMRIGLAAIGDGDVTFRDFRYWGE</sequence>
<reference evidence="8 9" key="1">
    <citation type="submission" date="2018-06" db="EMBL/GenBank/DDBJ databases">
        <title>Genomic Encyclopedia of Archaeal and Bacterial Type Strains, Phase II (KMG-II): from individual species to whole genera.</title>
        <authorList>
            <person name="Goeker M."/>
        </authorList>
    </citation>
    <scope>NUCLEOTIDE SEQUENCE [LARGE SCALE GENOMIC DNA]</scope>
    <source>
        <strain evidence="8 9">DSM 6779</strain>
    </source>
</reference>
<evidence type="ECO:0000256" key="3">
    <source>
        <dbReference type="ARBA" id="ARBA00023295"/>
    </source>
</evidence>